<dbReference type="EMBL" id="FO203526">
    <property type="protein sequence ID" value="CCO57655.1"/>
    <property type="molecule type" value="Genomic_DNA"/>
</dbReference>
<evidence type="ECO:0000313" key="2">
    <source>
        <dbReference type="Proteomes" id="UP000016895"/>
    </source>
</evidence>
<protein>
    <submittedName>
        <fullName evidence="1">Uncharacterized protein</fullName>
    </submittedName>
</protein>
<evidence type="ECO:0000313" key="1">
    <source>
        <dbReference type="EMBL" id="CCO57655.1"/>
    </source>
</evidence>
<accession>U4JXK2</accession>
<sequence length="102" mass="11785">MIHALGGRYVLIMNKSNIMSAIVTFDVSEVSKNTDLVLRYFYEMDDGLDMGRQFDKEASKALLENVLKNEEIHLLATEADFLQEKMPNIVKAINYYNDLRSY</sequence>
<gene>
    <name evidence="1" type="ORF">VIBNI_A1534</name>
</gene>
<dbReference type="KEGG" id="vni:VIBNI_A1534"/>
<organism evidence="1 2">
    <name type="scientific">Vibrio nigripulchritudo</name>
    <dbReference type="NCBI Taxonomy" id="28173"/>
    <lineage>
        <taxon>Bacteria</taxon>
        <taxon>Pseudomonadati</taxon>
        <taxon>Pseudomonadota</taxon>
        <taxon>Gammaproteobacteria</taxon>
        <taxon>Vibrionales</taxon>
        <taxon>Vibrionaceae</taxon>
        <taxon>Vibrio</taxon>
    </lineage>
</organism>
<dbReference type="PATRIC" id="fig|1260221.3.peg.1469"/>
<proteinExistence type="predicted"/>
<dbReference type="STRING" id="28173.VIBNI_A1534"/>
<dbReference type="Proteomes" id="UP000016895">
    <property type="component" value="Chromosome 1"/>
</dbReference>
<dbReference type="AlphaFoldDB" id="U4JXK2"/>
<reference evidence="1 2" key="1">
    <citation type="journal article" date="2013" name="ISME J.">
        <title>Comparative genomics of pathogenic lineages of Vibrio nigripulchritudo identifies virulence-associated traits.</title>
        <authorList>
            <person name="Goudenege D."/>
            <person name="Labreuche Y."/>
            <person name="Krin E."/>
            <person name="Ansquer D."/>
            <person name="Mangenot S."/>
            <person name="Calteau A."/>
            <person name="Medigue C."/>
            <person name="Mazel D."/>
            <person name="Polz M.F."/>
            <person name="Le Roux F."/>
        </authorList>
    </citation>
    <scope>NUCLEOTIDE SEQUENCE [LARGE SCALE GENOMIC DNA]</scope>
    <source>
        <strain evidence="2">SnF1</strain>
    </source>
</reference>
<name>U4JXK2_9VIBR</name>
<keyword evidence="2" id="KW-1185">Reference proteome</keyword>